<dbReference type="VEuPathDB" id="FungiDB:CLCR_04867"/>
<dbReference type="OrthoDB" id="5424391at2759"/>
<dbReference type="Proteomes" id="UP000094526">
    <property type="component" value="Unassembled WGS sequence"/>
</dbReference>
<dbReference type="VEuPathDB" id="FungiDB:G647_02880"/>
<keyword evidence="3" id="KW-1185">Reference proteome</keyword>
<dbReference type="EMBL" id="LGRB01000011">
    <property type="protein sequence ID" value="OCT49032.1"/>
    <property type="molecule type" value="Genomic_DNA"/>
</dbReference>
<sequence length="462" mass="52444">MHIPLDRAHDSSVTDVRVHTVASYNDSYLTGFKMRLSSSLYIRKLLASIHPPISPQSPRESKQLLNVLESAFQRHLDEKHPSPKAGHDAHHASESIPDPAQRVTHSTHSHLDTILGHPLFKQQSLTFLQTRGLAATAVKTFDNALLKKALDSYLVQSCALQYLQGREKQGSLPNKDEGLAPRLARWFNAMSAPEKEDLLLSTKHMEPLVSVMYIDGYEREVWQWLQVLYECSFNNLTSIPSDESAQDGMAYLRAEDRLVSLMIKETARRSRLQEAVQLYTQAHEYRLKSRDESAPEPLQHSWRQVAGAILLQNKLSQKRVPAPLYNLLLRYGISIESSPFDPAILQVYHPDSPSAKSLYQKLRSSSFVDELAKWQKSPNKLVRKIWLGSILDAAGLSLAQGHDHEAREFLQFAERTYPDFLRPHEEEADTAERLQLARQEMLVRKEFRSSGFATAPALQALV</sequence>
<name>A0A1C1CKS5_9EURO</name>
<proteinExistence type="predicted"/>
<feature type="compositionally biased region" description="Basic and acidic residues" evidence="1">
    <location>
        <begin position="78"/>
        <end position="93"/>
    </location>
</feature>
<comment type="caution">
    <text evidence="2">The sequence shown here is derived from an EMBL/GenBank/DDBJ whole genome shotgun (WGS) entry which is preliminary data.</text>
</comment>
<accession>A0A1C1CKS5</accession>
<dbReference type="AlphaFoldDB" id="A0A1C1CKS5"/>
<dbReference type="eggNOG" id="ENOG502SF5T">
    <property type="taxonomic scope" value="Eukaryota"/>
</dbReference>
<feature type="region of interest" description="Disordered" evidence="1">
    <location>
        <begin position="78"/>
        <end position="108"/>
    </location>
</feature>
<evidence type="ECO:0000313" key="2">
    <source>
        <dbReference type="EMBL" id="OCT49032.1"/>
    </source>
</evidence>
<organism evidence="2 3">
    <name type="scientific">Cladophialophora carrionii</name>
    <dbReference type="NCBI Taxonomy" id="86049"/>
    <lineage>
        <taxon>Eukaryota</taxon>
        <taxon>Fungi</taxon>
        <taxon>Dikarya</taxon>
        <taxon>Ascomycota</taxon>
        <taxon>Pezizomycotina</taxon>
        <taxon>Eurotiomycetes</taxon>
        <taxon>Chaetothyriomycetidae</taxon>
        <taxon>Chaetothyriales</taxon>
        <taxon>Herpotrichiellaceae</taxon>
        <taxon>Cladophialophora</taxon>
    </lineage>
</organism>
<gene>
    <name evidence="2" type="ORF">CLCR_04867</name>
</gene>
<evidence type="ECO:0000256" key="1">
    <source>
        <dbReference type="SAM" id="MobiDB-lite"/>
    </source>
</evidence>
<evidence type="ECO:0000313" key="3">
    <source>
        <dbReference type="Proteomes" id="UP000094526"/>
    </source>
</evidence>
<protein>
    <submittedName>
        <fullName evidence="2">Uncharacterized protein</fullName>
    </submittedName>
</protein>
<reference evidence="3" key="1">
    <citation type="submission" date="2015-07" db="EMBL/GenBank/DDBJ databases">
        <authorList>
            <person name="Teixeira M.M."/>
            <person name="Souza R.C."/>
            <person name="Almeida L.G."/>
            <person name="Vicente V.A."/>
            <person name="de Hoog S."/>
            <person name="Bocca A.L."/>
            <person name="de Almeida S.R."/>
            <person name="Vasconcelos A.T."/>
            <person name="Felipe M.S."/>
        </authorList>
    </citation>
    <scope>NUCLEOTIDE SEQUENCE [LARGE SCALE GENOMIC DNA]</scope>
    <source>
        <strain evidence="3">KSF</strain>
    </source>
</reference>